<reference evidence="9 10" key="1">
    <citation type="submission" date="2019-06" db="EMBL/GenBank/DDBJ databases">
        <title>Sequencing the genomes of 1000 actinobacteria strains.</title>
        <authorList>
            <person name="Klenk H.-P."/>
        </authorList>
    </citation>
    <scope>NUCLEOTIDE SEQUENCE [LARGE SCALE GENOMIC DNA]</scope>
    <source>
        <strain evidence="9 10">DSM 18082</strain>
    </source>
</reference>
<dbReference type="AlphaFoldDB" id="A0A542ZNI5"/>
<accession>A0A542ZNI5</accession>
<feature type="transmembrane region" description="Helical" evidence="7">
    <location>
        <begin position="298"/>
        <end position="320"/>
    </location>
</feature>
<dbReference type="PANTHER" id="PTHR23517">
    <property type="entry name" value="RESISTANCE PROTEIN MDTM, PUTATIVE-RELATED-RELATED"/>
    <property type="match status" value="1"/>
</dbReference>
<feature type="transmembrane region" description="Helical" evidence="7">
    <location>
        <begin position="272"/>
        <end position="292"/>
    </location>
</feature>
<keyword evidence="10" id="KW-1185">Reference proteome</keyword>
<evidence type="ECO:0000256" key="2">
    <source>
        <dbReference type="ARBA" id="ARBA00022448"/>
    </source>
</evidence>
<keyword evidence="6 7" id="KW-0472">Membrane</keyword>
<dbReference type="SUPFAM" id="SSF103473">
    <property type="entry name" value="MFS general substrate transporter"/>
    <property type="match status" value="1"/>
</dbReference>
<sequence length="394" mass="40179">MRRQHPPLPRAVWLLVAARAVNRLGAFSLPFLTVTLVQTFHAPVRAAGLVMAAFGLATIPSRLLGSRLADHLGARATITLGLAGCAVAQLGIAAARTLPQAAGAAVALGLAFELYEPPSQALIADATTAEQRPAAYSLLAAALAAAGMGAGLLASALAHWDLRWLFVADAATCLGCAVVVALTLPRTPGRRVPTATTRHTGPWRDRRLLALLAAGTVFATTYLQVTIALPLTVLDRGLPATLVGLLLTTSALTIVAARPALRLRRVAGLDDFAAMALGYALLGSGLLATGFATTSLSLAAATVLWSLGDLVLFARIYTVVAAIAPETARGRYLAAYGTSWGVAAFVAPLLGTAVLTAAGPPGLWSGCAAASLLLAAAQPLLRRVAAPVGAQPVG</sequence>
<dbReference type="Gene3D" id="1.20.1250.20">
    <property type="entry name" value="MFS general substrate transporter like domains"/>
    <property type="match status" value="1"/>
</dbReference>
<dbReference type="Proteomes" id="UP000319514">
    <property type="component" value="Unassembled WGS sequence"/>
</dbReference>
<feature type="transmembrane region" description="Helical" evidence="7">
    <location>
        <begin position="208"/>
        <end position="231"/>
    </location>
</feature>
<dbReference type="RefSeq" id="WP_221632563.1">
    <property type="nucleotide sequence ID" value="NZ_BAAAKX010000011.1"/>
</dbReference>
<name>A0A542ZNI5_9MICO</name>
<keyword evidence="3" id="KW-1003">Cell membrane</keyword>
<dbReference type="Pfam" id="PF07690">
    <property type="entry name" value="MFS_1"/>
    <property type="match status" value="1"/>
</dbReference>
<comment type="subcellular location">
    <subcellularLocation>
        <location evidence="1">Cell membrane</location>
        <topology evidence="1">Multi-pass membrane protein</topology>
    </subcellularLocation>
</comment>
<evidence type="ECO:0000256" key="7">
    <source>
        <dbReference type="SAM" id="Phobius"/>
    </source>
</evidence>
<dbReference type="EMBL" id="VFOQ01000001">
    <property type="protein sequence ID" value="TQL61954.1"/>
    <property type="molecule type" value="Genomic_DNA"/>
</dbReference>
<feature type="transmembrane region" description="Helical" evidence="7">
    <location>
        <begin position="136"/>
        <end position="158"/>
    </location>
</feature>
<dbReference type="PANTHER" id="PTHR23517:SF2">
    <property type="entry name" value="MULTIDRUG RESISTANCE PROTEIN MDTH"/>
    <property type="match status" value="1"/>
</dbReference>
<feature type="transmembrane region" description="Helical" evidence="7">
    <location>
        <begin position="332"/>
        <end position="357"/>
    </location>
</feature>
<proteinExistence type="predicted"/>
<evidence type="ECO:0000256" key="1">
    <source>
        <dbReference type="ARBA" id="ARBA00004651"/>
    </source>
</evidence>
<organism evidence="9 10">
    <name type="scientific">Oryzihumus leptocrescens</name>
    <dbReference type="NCBI Taxonomy" id="297536"/>
    <lineage>
        <taxon>Bacteria</taxon>
        <taxon>Bacillati</taxon>
        <taxon>Actinomycetota</taxon>
        <taxon>Actinomycetes</taxon>
        <taxon>Micrococcales</taxon>
        <taxon>Intrasporangiaceae</taxon>
        <taxon>Oryzihumus</taxon>
    </lineage>
</organism>
<feature type="transmembrane region" description="Helical" evidence="7">
    <location>
        <begin position="164"/>
        <end position="184"/>
    </location>
</feature>
<dbReference type="GO" id="GO:0022857">
    <property type="term" value="F:transmembrane transporter activity"/>
    <property type="evidence" value="ECO:0007669"/>
    <property type="project" value="InterPro"/>
</dbReference>
<dbReference type="PROSITE" id="PS50850">
    <property type="entry name" value="MFS"/>
    <property type="match status" value="1"/>
</dbReference>
<evidence type="ECO:0000259" key="8">
    <source>
        <dbReference type="PROSITE" id="PS50850"/>
    </source>
</evidence>
<evidence type="ECO:0000313" key="9">
    <source>
        <dbReference type="EMBL" id="TQL61954.1"/>
    </source>
</evidence>
<protein>
    <submittedName>
        <fullName evidence="9">Putative MFS family arabinose efflux permease</fullName>
    </submittedName>
</protein>
<keyword evidence="2" id="KW-0813">Transport</keyword>
<feature type="transmembrane region" description="Helical" evidence="7">
    <location>
        <begin position="237"/>
        <end position="260"/>
    </location>
</feature>
<feature type="transmembrane region" description="Helical" evidence="7">
    <location>
        <begin position="42"/>
        <end position="60"/>
    </location>
</feature>
<dbReference type="GO" id="GO:0005886">
    <property type="term" value="C:plasma membrane"/>
    <property type="evidence" value="ECO:0007669"/>
    <property type="project" value="UniProtKB-SubCell"/>
</dbReference>
<dbReference type="InterPro" id="IPR036259">
    <property type="entry name" value="MFS_trans_sf"/>
</dbReference>
<dbReference type="InterPro" id="IPR011701">
    <property type="entry name" value="MFS"/>
</dbReference>
<keyword evidence="5 7" id="KW-1133">Transmembrane helix</keyword>
<dbReference type="InterPro" id="IPR050171">
    <property type="entry name" value="MFS_Transporters"/>
</dbReference>
<comment type="caution">
    <text evidence="9">The sequence shown here is derived from an EMBL/GenBank/DDBJ whole genome shotgun (WGS) entry which is preliminary data.</text>
</comment>
<evidence type="ECO:0000313" key="10">
    <source>
        <dbReference type="Proteomes" id="UP000319514"/>
    </source>
</evidence>
<evidence type="ECO:0000256" key="4">
    <source>
        <dbReference type="ARBA" id="ARBA00022692"/>
    </source>
</evidence>
<evidence type="ECO:0000256" key="3">
    <source>
        <dbReference type="ARBA" id="ARBA00022475"/>
    </source>
</evidence>
<gene>
    <name evidence="9" type="ORF">FB474_3380</name>
</gene>
<dbReference type="InterPro" id="IPR020846">
    <property type="entry name" value="MFS_dom"/>
</dbReference>
<evidence type="ECO:0000256" key="6">
    <source>
        <dbReference type="ARBA" id="ARBA00023136"/>
    </source>
</evidence>
<keyword evidence="4 7" id="KW-0812">Transmembrane</keyword>
<feature type="domain" description="Major facilitator superfamily (MFS) profile" evidence="8">
    <location>
        <begin position="11"/>
        <end position="394"/>
    </location>
</feature>
<evidence type="ECO:0000256" key="5">
    <source>
        <dbReference type="ARBA" id="ARBA00022989"/>
    </source>
</evidence>